<protein>
    <submittedName>
        <fullName evidence="3">UDP-N-acetylglucosamine 4,6-dehydratase (Inverting)</fullName>
        <ecNumber evidence="3">4.2.1.115</ecNumber>
    </submittedName>
</protein>
<evidence type="ECO:0000256" key="1">
    <source>
        <dbReference type="ARBA" id="ARBA00007430"/>
    </source>
</evidence>
<dbReference type="GO" id="GO:0016829">
    <property type="term" value="F:lyase activity"/>
    <property type="evidence" value="ECO:0007669"/>
    <property type="project" value="UniProtKB-KW"/>
</dbReference>
<dbReference type="Gene3D" id="3.40.50.720">
    <property type="entry name" value="NAD(P)-binding Rossmann-like Domain"/>
    <property type="match status" value="1"/>
</dbReference>
<dbReference type="EMBL" id="JBBUTI010000001">
    <property type="protein sequence ID" value="MEK8045019.1"/>
    <property type="molecule type" value="Genomic_DNA"/>
</dbReference>
<dbReference type="Pfam" id="PF02719">
    <property type="entry name" value="Polysacc_synt_2"/>
    <property type="match status" value="1"/>
</dbReference>
<sequence>MFNQKSILITGGTGSFGKKYVQTLLSRYKPSRIVIYSRDELKQFEMQQEYNAPAMRYFIGDVRDRERLSQAMRGVDYVIHAAALKQVPAAEYNPMECIKTNIHGAENVIAAAIENKVKKVIALSTDKAANPINLYGATKLASDKLFVAANNMVGQGGTSFAVVRYGNVVGSRGSVVPFFEKLVAEGAKELPITHEQMTRFWISLQEGVDFVLKNFDRMWGGEIFVPKIPSIRVTDLAAAIAPQLPIKVIGIRPGEKLHEIMCPADDSHLTLEFGDHFVLRPTIKFHHSDLDYTTNALGEVGTPVVQGFEYHSGTNPHFLSVDEIQTFNHKAMA</sequence>
<dbReference type="NCBIfam" id="TIGR03589">
    <property type="entry name" value="PseB"/>
    <property type="match status" value="1"/>
</dbReference>
<keyword evidence="3" id="KW-0456">Lyase</keyword>
<proteinExistence type="inferred from homology"/>
<dbReference type="InterPro" id="IPR036291">
    <property type="entry name" value="NAD(P)-bd_dom_sf"/>
</dbReference>
<organism evidence="3 4">
    <name type="scientific">Ideonella margarita</name>
    <dbReference type="NCBI Taxonomy" id="2984191"/>
    <lineage>
        <taxon>Bacteria</taxon>
        <taxon>Pseudomonadati</taxon>
        <taxon>Pseudomonadota</taxon>
        <taxon>Betaproteobacteria</taxon>
        <taxon>Burkholderiales</taxon>
        <taxon>Sphaerotilaceae</taxon>
        <taxon>Ideonella</taxon>
    </lineage>
</organism>
<reference evidence="3 4" key="1">
    <citation type="submission" date="2024-04" db="EMBL/GenBank/DDBJ databases">
        <title>Novel species of the genus Ideonella isolated from streams.</title>
        <authorList>
            <person name="Lu H."/>
        </authorList>
    </citation>
    <scope>NUCLEOTIDE SEQUENCE [LARGE SCALE GENOMIC DNA]</scope>
    <source>
        <strain evidence="3 4">LYT19W</strain>
    </source>
</reference>
<evidence type="ECO:0000313" key="3">
    <source>
        <dbReference type="EMBL" id="MEK8045019.1"/>
    </source>
</evidence>
<dbReference type="EC" id="4.2.1.115" evidence="3"/>
<dbReference type="PANTHER" id="PTHR43318:SF2">
    <property type="entry name" value="UDP-N-ACETYLGLUCOSAMINE 4,6-DEHYDRATASE (INVERTING)"/>
    <property type="match status" value="1"/>
</dbReference>
<accession>A0ABU9C2Y5</accession>
<gene>
    <name evidence="3" type="primary">pseB</name>
    <name evidence="3" type="ORF">AACH00_01515</name>
</gene>
<dbReference type="InterPro" id="IPR051203">
    <property type="entry name" value="Polysaccharide_Synthase-Rel"/>
</dbReference>
<dbReference type="PANTHER" id="PTHR43318">
    <property type="entry name" value="UDP-N-ACETYLGLUCOSAMINE 4,6-DEHYDRATASE"/>
    <property type="match status" value="1"/>
</dbReference>
<comment type="caution">
    <text evidence="3">The sequence shown here is derived from an EMBL/GenBank/DDBJ whole genome shotgun (WGS) entry which is preliminary data.</text>
</comment>
<dbReference type="RefSeq" id="WP_341397171.1">
    <property type="nucleotide sequence ID" value="NZ_JBBUTI010000001.1"/>
</dbReference>
<comment type="similarity">
    <text evidence="1">Belongs to the polysaccharide synthase family.</text>
</comment>
<name>A0ABU9C2Y5_9BURK</name>
<dbReference type="SUPFAM" id="SSF51735">
    <property type="entry name" value="NAD(P)-binding Rossmann-fold domains"/>
    <property type="match status" value="1"/>
</dbReference>
<feature type="domain" description="Polysaccharide biosynthesis protein CapD-like" evidence="2">
    <location>
        <begin position="7"/>
        <end position="279"/>
    </location>
</feature>
<evidence type="ECO:0000313" key="4">
    <source>
        <dbReference type="Proteomes" id="UP001379945"/>
    </source>
</evidence>
<dbReference type="InterPro" id="IPR020025">
    <property type="entry name" value="PseB"/>
</dbReference>
<dbReference type="Proteomes" id="UP001379945">
    <property type="component" value="Unassembled WGS sequence"/>
</dbReference>
<keyword evidence="4" id="KW-1185">Reference proteome</keyword>
<evidence type="ECO:0000259" key="2">
    <source>
        <dbReference type="Pfam" id="PF02719"/>
    </source>
</evidence>
<dbReference type="CDD" id="cd05237">
    <property type="entry name" value="UDP_invert_4-6DH_SDR_e"/>
    <property type="match status" value="1"/>
</dbReference>
<dbReference type="InterPro" id="IPR003869">
    <property type="entry name" value="Polysac_CapD-like"/>
</dbReference>